<proteinExistence type="predicted"/>
<dbReference type="Proteomes" id="UP000257109">
    <property type="component" value="Unassembled WGS sequence"/>
</dbReference>
<reference evidence="1" key="1">
    <citation type="submission" date="2018-05" db="EMBL/GenBank/DDBJ databases">
        <title>Draft genome of Mucuna pruriens seed.</title>
        <authorList>
            <person name="Nnadi N.E."/>
            <person name="Vos R."/>
            <person name="Hasami M.H."/>
            <person name="Devisetty U.K."/>
            <person name="Aguiy J.C."/>
        </authorList>
    </citation>
    <scope>NUCLEOTIDE SEQUENCE [LARGE SCALE GENOMIC DNA]</scope>
    <source>
        <strain evidence="1">JCA_2017</strain>
    </source>
</reference>
<organism evidence="1 2">
    <name type="scientific">Mucuna pruriens</name>
    <name type="common">Velvet bean</name>
    <name type="synonym">Dolichos pruriens</name>
    <dbReference type="NCBI Taxonomy" id="157652"/>
    <lineage>
        <taxon>Eukaryota</taxon>
        <taxon>Viridiplantae</taxon>
        <taxon>Streptophyta</taxon>
        <taxon>Embryophyta</taxon>
        <taxon>Tracheophyta</taxon>
        <taxon>Spermatophyta</taxon>
        <taxon>Magnoliopsida</taxon>
        <taxon>eudicotyledons</taxon>
        <taxon>Gunneridae</taxon>
        <taxon>Pentapetalae</taxon>
        <taxon>rosids</taxon>
        <taxon>fabids</taxon>
        <taxon>Fabales</taxon>
        <taxon>Fabaceae</taxon>
        <taxon>Papilionoideae</taxon>
        <taxon>50 kb inversion clade</taxon>
        <taxon>NPAAA clade</taxon>
        <taxon>indigoferoid/millettioid clade</taxon>
        <taxon>Phaseoleae</taxon>
        <taxon>Mucuna</taxon>
    </lineage>
</organism>
<dbReference type="STRING" id="157652.A0A371FX71"/>
<evidence type="ECO:0000313" key="1">
    <source>
        <dbReference type="EMBL" id="RDX82653.1"/>
    </source>
</evidence>
<sequence length="118" mass="13220">MPEEKEDQGQAHQIQGPIALEAGTPKIDAILQLVGPTKLYCKKKSAINIAYNSKQHDRTKYIQIDRHFIKEKLEGGQMCMSYVPLQQQLVDVLTKGLNSLGFNDLIAKLGTEDIYFSA</sequence>
<gene>
    <name evidence="1" type="primary">GIP</name>
    <name evidence="1" type="ORF">CR513_36538</name>
</gene>
<dbReference type="AlphaFoldDB" id="A0A371FX71"/>
<comment type="caution">
    <text evidence="1">The sequence shown here is derived from an EMBL/GenBank/DDBJ whole genome shotgun (WGS) entry which is preliminary data.</text>
</comment>
<name>A0A371FX71_MUCPR</name>
<feature type="non-terminal residue" evidence="1">
    <location>
        <position position="1"/>
    </location>
</feature>
<accession>A0A371FX71</accession>
<dbReference type="OrthoDB" id="1436114at2759"/>
<protein>
    <submittedName>
        <fullName evidence="1">Copia protein</fullName>
    </submittedName>
</protein>
<keyword evidence="2" id="KW-1185">Reference proteome</keyword>
<dbReference type="EMBL" id="QJKJ01007586">
    <property type="protein sequence ID" value="RDX82653.1"/>
    <property type="molecule type" value="Genomic_DNA"/>
</dbReference>
<dbReference type="CDD" id="cd09272">
    <property type="entry name" value="RNase_HI_RT_Ty1"/>
    <property type="match status" value="1"/>
</dbReference>
<evidence type="ECO:0000313" key="2">
    <source>
        <dbReference type="Proteomes" id="UP000257109"/>
    </source>
</evidence>